<accession>A0ACC3A0K8</accession>
<comment type="caution">
    <text evidence="1">The sequence shown here is derived from an EMBL/GenBank/DDBJ whole genome shotgun (WGS) entry which is preliminary data.</text>
</comment>
<gene>
    <name evidence="1" type="ORF">H2198_007344</name>
</gene>
<sequence length="698" mass="77443">MFHPENEGMTEADRKWHASFKPHFTGSGAVLYQSSKQSKDEQWKEVAVARQGKAIIVLGQHADGKSFDLAAALSTSDVELVSSIPTVRHKSVPFSQLASQMKDAKTPVSDIYSMAHILFDEYDDEFTLGLNGPQKKALAHRIRKDRLTQFLASAFLTKDGDELKTLEETNPTSAALRRLTMHDIKGACDLLRKQKNIHLMLLVSQLDGQDQAFMDDMRHQLNAWRDQKVLSEISLDIRALYEICAGNVTNCEGKENVPIEDRAESFNISKRYHLNWLQSFALGLFFGKDEKTNDEGFGKIEDAVHYFEARIDRGELPNFDLDSDVMWSLLKIYAWMHAGLGSTYQPVSPALPADLVGLASPFDSSDLFTFYHAIITNTQPHFEDDTIDTTKADQLAEVLAAELSAKGDIASAIYALIHLSDPEVRKGMVQDLLDRFAADLPGPDTATTDAGIHLWQTLTMDLKIPQSWLFMAKARYAASATNRGGDSISELRYLIAAEAWDQAHDCLTKRVAPSFVVDADWAGLLDMCKLFGDDPVRRVADWQSGGAVFDNFGKLMTGMVAKEDGQAIAGLRRRIVHLGHRYTNAQVRGKHTSGALIQLGRLSQNELEEHVAIKEMANALARLSTQGGNVGTLNEILDMPLTQDVRAELTLGMREEQLRTDGKVGSRATRMRTRGGAPIQEDADMEDDGRDNGDETTA</sequence>
<organism evidence="1 2">
    <name type="scientific">Neophaeococcomyces mojaviensis</name>
    <dbReference type="NCBI Taxonomy" id="3383035"/>
    <lineage>
        <taxon>Eukaryota</taxon>
        <taxon>Fungi</taxon>
        <taxon>Dikarya</taxon>
        <taxon>Ascomycota</taxon>
        <taxon>Pezizomycotina</taxon>
        <taxon>Eurotiomycetes</taxon>
        <taxon>Chaetothyriomycetidae</taxon>
        <taxon>Chaetothyriales</taxon>
        <taxon>Chaetothyriales incertae sedis</taxon>
        <taxon>Neophaeococcomyces</taxon>
    </lineage>
</organism>
<proteinExistence type="predicted"/>
<dbReference type="EMBL" id="JAPDRQ010000152">
    <property type="protein sequence ID" value="KAJ9653502.1"/>
    <property type="molecule type" value="Genomic_DNA"/>
</dbReference>
<dbReference type="Proteomes" id="UP001172386">
    <property type="component" value="Unassembled WGS sequence"/>
</dbReference>
<evidence type="ECO:0000313" key="2">
    <source>
        <dbReference type="Proteomes" id="UP001172386"/>
    </source>
</evidence>
<reference evidence="1" key="1">
    <citation type="submission" date="2022-10" db="EMBL/GenBank/DDBJ databases">
        <title>Culturing micro-colonial fungi from biological soil crusts in the Mojave desert and describing Neophaeococcomyces mojavensis, and introducing the new genera and species Taxawa tesnikishii.</title>
        <authorList>
            <person name="Kurbessoian T."/>
            <person name="Stajich J.E."/>
        </authorList>
    </citation>
    <scope>NUCLEOTIDE SEQUENCE</scope>
    <source>
        <strain evidence="1">JES_112</strain>
    </source>
</reference>
<keyword evidence="2" id="KW-1185">Reference proteome</keyword>
<protein>
    <submittedName>
        <fullName evidence="1">Uncharacterized protein</fullName>
    </submittedName>
</protein>
<name>A0ACC3A0K8_9EURO</name>
<evidence type="ECO:0000313" key="1">
    <source>
        <dbReference type="EMBL" id="KAJ9653502.1"/>
    </source>
</evidence>